<name>A0A7Z0EI11_9ACTN</name>
<dbReference type="Gene3D" id="2.160.20.80">
    <property type="entry name" value="E3 ubiquitin-protein ligase SopA"/>
    <property type="match status" value="1"/>
</dbReference>
<sequence length="410" mass="43649">MGALIPMAWAVVISVVTALAAGAWWLMGAPTLVRPNQLTPGTLDAIATRSFAVVAGLGAAALLVISYRRQHATEAEGERENTKLFTERFTVATAQLGDAEPAIRLAGVHALANLADDAPEGKDELVQMVVDVLCAYLRMPYEPLPKPLPDDADPELAETRRKRELWFASLREVRHTVIRIIGNHLRTDTRWRGKDYDFTGVSFDGGELKGARFSGGRVSFEGAQFAGGQVSFEGASFSGGRVSFEGAQFTGGQVTFSDAEFCGGRVYFTSAEFGGGDVPFASARVTGGLLDFTDARFTDGQVYFIGTDFSGGRVDFDGTRFTGSEVYFVGAEFADNTVSFHSTRFSGGNVTFADLASGMHDASGMCPEGLFEAVERGEPGVVELSPLWASAADSGDCSPCLGTSVEDSES</sequence>
<proteinExistence type="predicted"/>
<accession>A0A7Z0EI11</accession>
<dbReference type="InterPro" id="IPR016024">
    <property type="entry name" value="ARM-type_fold"/>
</dbReference>
<evidence type="ECO:0000313" key="2">
    <source>
        <dbReference type="EMBL" id="NYJ32366.1"/>
    </source>
</evidence>
<evidence type="ECO:0000313" key="3">
    <source>
        <dbReference type="Proteomes" id="UP000572051"/>
    </source>
</evidence>
<dbReference type="RefSeq" id="WP_246405996.1">
    <property type="nucleotide sequence ID" value="NZ_JACCFS010000001.1"/>
</dbReference>
<reference evidence="2 3" key="1">
    <citation type="submission" date="2020-07" db="EMBL/GenBank/DDBJ databases">
        <title>Sequencing the genomes of 1000 actinobacteria strains.</title>
        <authorList>
            <person name="Klenk H.-P."/>
        </authorList>
    </citation>
    <scope>NUCLEOTIDE SEQUENCE [LARGE SCALE GENOMIC DNA]</scope>
    <source>
        <strain evidence="2 3">DSM 44442</strain>
    </source>
</reference>
<keyword evidence="1" id="KW-1133">Transmembrane helix</keyword>
<keyword evidence="1" id="KW-0472">Membrane</keyword>
<comment type="caution">
    <text evidence="2">The sequence shown here is derived from an EMBL/GenBank/DDBJ whole genome shotgun (WGS) entry which is preliminary data.</text>
</comment>
<dbReference type="SUPFAM" id="SSF48371">
    <property type="entry name" value="ARM repeat"/>
    <property type="match status" value="1"/>
</dbReference>
<dbReference type="Proteomes" id="UP000572051">
    <property type="component" value="Unassembled WGS sequence"/>
</dbReference>
<keyword evidence="1" id="KW-0812">Transmembrane</keyword>
<feature type="transmembrane region" description="Helical" evidence="1">
    <location>
        <begin position="46"/>
        <end position="65"/>
    </location>
</feature>
<feature type="transmembrane region" description="Helical" evidence="1">
    <location>
        <begin position="7"/>
        <end position="26"/>
    </location>
</feature>
<dbReference type="EMBL" id="JACCFS010000001">
    <property type="protein sequence ID" value="NYJ32366.1"/>
    <property type="molecule type" value="Genomic_DNA"/>
</dbReference>
<evidence type="ECO:0000256" key="1">
    <source>
        <dbReference type="SAM" id="Phobius"/>
    </source>
</evidence>
<organism evidence="2 3">
    <name type="scientific">Nocardiopsis aegyptia</name>
    <dbReference type="NCBI Taxonomy" id="220378"/>
    <lineage>
        <taxon>Bacteria</taxon>
        <taxon>Bacillati</taxon>
        <taxon>Actinomycetota</taxon>
        <taxon>Actinomycetes</taxon>
        <taxon>Streptosporangiales</taxon>
        <taxon>Nocardiopsidaceae</taxon>
        <taxon>Nocardiopsis</taxon>
    </lineage>
</organism>
<dbReference type="AlphaFoldDB" id="A0A7Z0EI11"/>
<protein>
    <submittedName>
        <fullName evidence="2">Uncharacterized protein YjbI with pentapeptide repeats</fullName>
    </submittedName>
</protein>
<keyword evidence="3" id="KW-1185">Reference proteome</keyword>
<dbReference type="SUPFAM" id="SSF141571">
    <property type="entry name" value="Pentapeptide repeat-like"/>
    <property type="match status" value="1"/>
</dbReference>
<gene>
    <name evidence="2" type="ORF">HNR10_000247</name>
</gene>